<evidence type="ECO:0000256" key="3">
    <source>
        <dbReference type="ARBA" id="ARBA00022801"/>
    </source>
</evidence>
<sequence>MVQFDSVLIFILFSSQVSAEVYNYSFPTNFAFGVASSAYQIEGAYNEDGRTDSIWDYNLHEKPSWVIDESNGDVACDSYHKWEEDVQLIKELGANFYRFSISWSRILPSAYKDTEVNEKGVAYYNNLINKLLDEGITPMVTIYHWDLPQSLQENGGWMNATIADNFVFYAKTLFQLFGDRVKHWITFNEPIEICEAGYSSDRKAPFLNAAGVGGYICSHNVLLSHGKTYREYEKLFKPTQRGQIGLSAASYWYEPKENSGLDAEASHRALLFSLGWYIHPLVKGNYPPIMIERIDEISKKEGFAESRLPKFTDSEIEMIRGSFDFIGLNHYTTVQGTFGTDFPEPSAYFDCGVKSSVDPEWEVAPTSSWLRNVPWGLRKLLVWIKNEYGNPPVLITENGWSSTATLDDTDRIRYINGYLLSVLQAIHEDGCNVLGYTHWSLLDNLEWLAGYSARFGLVDVDFNSSNKTRTPRKSYGVYQEIIKSRRINP</sequence>
<dbReference type="PANTHER" id="PTHR10353:SF36">
    <property type="entry name" value="LP05116P"/>
    <property type="match status" value="1"/>
</dbReference>
<evidence type="ECO:0000256" key="6">
    <source>
        <dbReference type="RuleBase" id="RU003690"/>
    </source>
</evidence>
<dbReference type="PROSITE" id="PS00653">
    <property type="entry name" value="GLYCOSYL_HYDROL_F1_2"/>
    <property type="match status" value="1"/>
</dbReference>
<keyword evidence="4" id="KW-0325">Glycoprotein</keyword>
<dbReference type="FunFam" id="3.20.20.80:FF:000013">
    <property type="entry name" value="lactase-phlorizin hydrolase"/>
    <property type="match status" value="1"/>
</dbReference>
<dbReference type="InterPro" id="IPR017853">
    <property type="entry name" value="GH"/>
</dbReference>
<dbReference type="InterPro" id="IPR001360">
    <property type="entry name" value="Glyco_hydro_1"/>
</dbReference>
<name>A0AAW1UY23_9CUCU</name>
<evidence type="ECO:0000313" key="9">
    <source>
        <dbReference type="Proteomes" id="UP001431783"/>
    </source>
</evidence>
<evidence type="ECO:0000256" key="1">
    <source>
        <dbReference type="ARBA" id="ARBA00010838"/>
    </source>
</evidence>
<comment type="caution">
    <text evidence="8">The sequence shown here is derived from an EMBL/GenBank/DDBJ whole genome shotgun (WGS) entry which is preliminary data.</text>
</comment>
<accession>A0AAW1UY23</accession>
<evidence type="ECO:0000256" key="7">
    <source>
        <dbReference type="SAM" id="SignalP"/>
    </source>
</evidence>
<gene>
    <name evidence="8" type="ORF">WA026_000583</name>
</gene>
<dbReference type="GO" id="GO:0005975">
    <property type="term" value="P:carbohydrate metabolic process"/>
    <property type="evidence" value="ECO:0007669"/>
    <property type="project" value="InterPro"/>
</dbReference>
<organism evidence="8 9">
    <name type="scientific">Henosepilachna vigintioctopunctata</name>
    <dbReference type="NCBI Taxonomy" id="420089"/>
    <lineage>
        <taxon>Eukaryota</taxon>
        <taxon>Metazoa</taxon>
        <taxon>Ecdysozoa</taxon>
        <taxon>Arthropoda</taxon>
        <taxon>Hexapoda</taxon>
        <taxon>Insecta</taxon>
        <taxon>Pterygota</taxon>
        <taxon>Neoptera</taxon>
        <taxon>Endopterygota</taxon>
        <taxon>Coleoptera</taxon>
        <taxon>Polyphaga</taxon>
        <taxon>Cucujiformia</taxon>
        <taxon>Coccinelloidea</taxon>
        <taxon>Coccinellidae</taxon>
        <taxon>Epilachninae</taxon>
        <taxon>Epilachnini</taxon>
        <taxon>Henosepilachna</taxon>
    </lineage>
</organism>
<dbReference type="Pfam" id="PF00232">
    <property type="entry name" value="Glyco_hydro_1"/>
    <property type="match status" value="1"/>
</dbReference>
<keyword evidence="5" id="KW-0326">Glycosidase</keyword>
<reference evidence="8 9" key="1">
    <citation type="submission" date="2023-03" db="EMBL/GenBank/DDBJ databases">
        <title>Genome insight into feeding habits of ladybird beetles.</title>
        <authorList>
            <person name="Li H.-S."/>
            <person name="Huang Y.-H."/>
            <person name="Pang H."/>
        </authorList>
    </citation>
    <scope>NUCLEOTIDE SEQUENCE [LARGE SCALE GENOMIC DNA]</scope>
    <source>
        <strain evidence="8">SYSU_2023b</strain>
        <tissue evidence="8">Whole body</tissue>
    </source>
</reference>
<comment type="subunit">
    <text evidence="2">Homodimer.</text>
</comment>
<keyword evidence="9" id="KW-1185">Reference proteome</keyword>
<feature type="signal peptide" evidence="7">
    <location>
        <begin position="1"/>
        <end position="19"/>
    </location>
</feature>
<dbReference type="GO" id="GO:0008422">
    <property type="term" value="F:beta-glucosidase activity"/>
    <property type="evidence" value="ECO:0007669"/>
    <property type="project" value="TreeGrafter"/>
</dbReference>
<dbReference type="PRINTS" id="PR00131">
    <property type="entry name" value="GLHYDRLASE1"/>
</dbReference>
<dbReference type="AlphaFoldDB" id="A0AAW1UY23"/>
<evidence type="ECO:0000256" key="5">
    <source>
        <dbReference type="ARBA" id="ARBA00023295"/>
    </source>
</evidence>
<protein>
    <recommendedName>
        <fullName evidence="10">Myrosinase 1-like</fullName>
    </recommendedName>
</protein>
<evidence type="ECO:0000256" key="4">
    <source>
        <dbReference type="ARBA" id="ARBA00023180"/>
    </source>
</evidence>
<keyword evidence="7" id="KW-0732">Signal</keyword>
<keyword evidence="3" id="KW-0378">Hydrolase</keyword>
<evidence type="ECO:0000313" key="8">
    <source>
        <dbReference type="EMBL" id="KAK9888326.1"/>
    </source>
</evidence>
<dbReference type="InterPro" id="IPR033132">
    <property type="entry name" value="GH_1_N_CS"/>
</dbReference>
<dbReference type="Proteomes" id="UP001431783">
    <property type="component" value="Unassembled WGS sequence"/>
</dbReference>
<proteinExistence type="inferred from homology"/>
<evidence type="ECO:0000256" key="2">
    <source>
        <dbReference type="ARBA" id="ARBA00011738"/>
    </source>
</evidence>
<dbReference type="SUPFAM" id="SSF51445">
    <property type="entry name" value="(Trans)glycosidases"/>
    <property type="match status" value="1"/>
</dbReference>
<dbReference type="Gene3D" id="3.20.20.80">
    <property type="entry name" value="Glycosidases"/>
    <property type="match status" value="1"/>
</dbReference>
<feature type="chain" id="PRO_5043643289" description="Myrosinase 1-like" evidence="7">
    <location>
        <begin position="20"/>
        <end position="489"/>
    </location>
</feature>
<comment type="similarity">
    <text evidence="1 6">Belongs to the glycosyl hydrolase 1 family.</text>
</comment>
<dbReference type="EMBL" id="JARQZJ010000121">
    <property type="protein sequence ID" value="KAK9888326.1"/>
    <property type="molecule type" value="Genomic_DNA"/>
</dbReference>
<evidence type="ECO:0008006" key="10">
    <source>
        <dbReference type="Google" id="ProtNLM"/>
    </source>
</evidence>
<dbReference type="PANTHER" id="PTHR10353">
    <property type="entry name" value="GLYCOSYL HYDROLASE"/>
    <property type="match status" value="1"/>
</dbReference>